<evidence type="ECO:0000256" key="1">
    <source>
        <dbReference type="SAM" id="Coils"/>
    </source>
</evidence>
<organism evidence="3 4">
    <name type="scientific">Python bivittatus</name>
    <name type="common">Burmese python</name>
    <name type="synonym">Python molurus bivittatus</name>
    <dbReference type="NCBI Taxonomy" id="176946"/>
    <lineage>
        <taxon>Eukaryota</taxon>
        <taxon>Metazoa</taxon>
        <taxon>Chordata</taxon>
        <taxon>Craniata</taxon>
        <taxon>Vertebrata</taxon>
        <taxon>Euteleostomi</taxon>
        <taxon>Lepidosauria</taxon>
        <taxon>Squamata</taxon>
        <taxon>Bifurcata</taxon>
        <taxon>Unidentata</taxon>
        <taxon>Episquamata</taxon>
        <taxon>Toxicofera</taxon>
        <taxon>Serpentes</taxon>
        <taxon>Henophidia</taxon>
        <taxon>Pythonidae</taxon>
        <taxon>Python</taxon>
    </lineage>
</organism>
<sequence>RLESRESVGGKRRGLAEGRQGSRSGDECARHGPRQTHHLLLSPPPHRFYKLHERKCEPIVMTVPRKSDLFQDDLYPDTPGPEPALEAEEWLSGKDAEPILVSLRDGYVPVKNRELKVSKKNILDSKPPPGSRRSLSSCDSNFSTSTLEDLLQEIRSLRQTIQDHEKRITDLENTLCELADVTD</sequence>
<dbReference type="PANTHER" id="PTHR10856">
    <property type="entry name" value="CORONIN"/>
    <property type="match status" value="1"/>
</dbReference>
<keyword evidence="1" id="KW-0175">Coiled coil</keyword>
<name>A0A9F2RFQ7_PYTBI</name>
<dbReference type="Proteomes" id="UP000695026">
    <property type="component" value="Unplaced"/>
</dbReference>
<dbReference type="GO" id="GO:0016477">
    <property type="term" value="P:cell migration"/>
    <property type="evidence" value="ECO:0007669"/>
    <property type="project" value="TreeGrafter"/>
</dbReference>
<proteinExistence type="predicted"/>
<dbReference type="SMART" id="SM01167">
    <property type="entry name" value="DUF1900"/>
    <property type="match status" value="1"/>
</dbReference>
<feature type="region of interest" description="Disordered" evidence="2">
    <location>
        <begin position="1"/>
        <end position="43"/>
    </location>
</feature>
<gene>
    <name evidence="4" type="primary">LOC103058355</name>
</gene>
<keyword evidence="3" id="KW-1185">Reference proteome</keyword>
<dbReference type="Pfam" id="PF16300">
    <property type="entry name" value="WD40_4"/>
    <property type="match status" value="1"/>
</dbReference>
<dbReference type="OrthoDB" id="9030468at2759"/>
<dbReference type="PANTHER" id="PTHR10856:SF23">
    <property type="entry name" value="CORONIN-6"/>
    <property type="match status" value="1"/>
</dbReference>
<feature type="coiled-coil region" evidence="1">
    <location>
        <begin position="147"/>
        <end position="174"/>
    </location>
</feature>
<feature type="region of interest" description="Disordered" evidence="2">
    <location>
        <begin position="120"/>
        <end position="139"/>
    </location>
</feature>
<dbReference type="KEGG" id="pbi:103058355"/>
<dbReference type="GO" id="GO:0051015">
    <property type="term" value="F:actin filament binding"/>
    <property type="evidence" value="ECO:0007669"/>
    <property type="project" value="TreeGrafter"/>
</dbReference>
<evidence type="ECO:0000256" key="2">
    <source>
        <dbReference type="SAM" id="MobiDB-lite"/>
    </source>
</evidence>
<dbReference type="AlphaFoldDB" id="A0A9F2RFQ7"/>
<feature type="non-terminal residue" evidence="4">
    <location>
        <position position="1"/>
    </location>
</feature>
<protein>
    <submittedName>
        <fullName evidence="4">Coronin-6-like</fullName>
    </submittedName>
</protein>
<reference evidence="4" key="1">
    <citation type="submission" date="2025-08" db="UniProtKB">
        <authorList>
            <consortium name="RefSeq"/>
        </authorList>
    </citation>
    <scope>IDENTIFICATION</scope>
    <source>
        <tissue evidence="4">Liver</tissue>
    </source>
</reference>
<dbReference type="OMA" id="DAEEWMS"/>
<evidence type="ECO:0000313" key="4">
    <source>
        <dbReference type="RefSeq" id="XP_007445172.2"/>
    </source>
</evidence>
<evidence type="ECO:0000313" key="3">
    <source>
        <dbReference type="Proteomes" id="UP000695026"/>
    </source>
</evidence>
<accession>A0A9F2RFQ7</accession>
<dbReference type="InterPro" id="IPR015505">
    <property type="entry name" value="Coronin"/>
</dbReference>
<dbReference type="RefSeq" id="XP_007445172.2">
    <property type="nucleotide sequence ID" value="XM_007445110.2"/>
</dbReference>
<dbReference type="GO" id="GO:0007015">
    <property type="term" value="P:actin filament organization"/>
    <property type="evidence" value="ECO:0007669"/>
    <property type="project" value="TreeGrafter"/>
</dbReference>
<dbReference type="GeneID" id="103058355"/>